<sequence length="417" mass="46237">MSYLPEVTTTEVGQILLQHYRLHVKRVIELESYYCRNLSVTAVPADKTDTNNVDGVREECDKRYVLKVFSAHLCHRQPTTLKQIKVSQFLLQRGFVCPDVIHTTQGALLAELGDGRLAELMTLLPGKQLEADKGVITATVLYELGVVLAVMHQTLQDGSMKERLYDIVSRFTEIKSGEDFRSVHKGKSDPLWNTTCTFVLKGNRGITESVHKGKSDPLWNTTCTFVLKGNRGITESVHKGKSDPLWNTICTFVLKGNRGITESVHKGKSDPLWNTTCTFVLKGNRGITESVHKGKSDPLWNTTCTLVLKGNRGITESVHKGKSDPLWNTTCTFVLKGNRGITESVHKGKSDPLWNTTCTFVLKGNRGITESVHKGKSDPLWNTTCTFVLKGNRGITESGHFRVDSSTTPTTDVSSSA</sequence>
<evidence type="ECO:0000313" key="13">
    <source>
        <dbReference type="Proteomes" id="UP001519460"/>
    </source>
</evidence>
<dbReference type="AlphaFoldDB" id="A0ABD0KP87"/>
<accession>A0ABD0KP87</accession>
<feature type="domain" description="Aminoglycoside phosphotransferase" evidence="11">
    <location>
        <begin position="59"/>
        <end position="157"/>
    </location>
</feature>
<protein>
    <recommendedName>
        <fullName evidence="9">Hydroxylysine kinase</fullName>
        <ecNumber evidence="8">2.7.1.81</ecNumber>
    </recommendedName>
</protein>
<dbReference type="Pfam" id="PF01636">
    <property type="entry name" value="APH"/>
    <property type="match status" value="1"/>
</dbReference>
<reference evidence="12 13" key="1">
    <citation type="journal article" date="2023" name="Sci. Data">
        <title>Genome assembly of the Korean intertidal mud-creeper Batillaria attramentaria.</title>
        <authorList>
            <person name="Patra A.K."/>
            <person name="Ho P.T."/>
            <person name="Jun S."/>
            <person name="Lee S.J."/>
            <person name="Kim Y."/>
            <person name="Won Y.J."/>
        </authorList>
    </citation>
    <scope>NUCLEOTIDE SEQUENCE [LARGE SCALE GENOMIC DNA]</scope>
    <source>
        <strain evidence="12">Wonlab-2016</strain>
    </source>
</reference>
<keyword evidence="3" id="KW-0963">Cytoplasm</keyword>
<feature type="domain" description="C2" evidence="10">
    <location>
        <begin position="174"/>
        <end position="228"/>
    </location>
</feature>
<dbReference type="GO" id="GO:0005737">
    <property type="term" value="C:cytoplasm"/>
    <property type="evidence" value="ECO:0007669"/>
    <property type="project" value="UniProtKB-SubCell"/>
</dbReference>
<dbReference type="EC" id="2.7.1.81" evidence="8"/>
<dbReference type="SUPFAM" id="SSF56112">
    <property type="entry name" value="Protein kinase-like (PK-like)"/>
    <property type="match status" value="1"/>
</dbReference>
<evidence type="ECO:0000259" key="11">
    <source>
        <dbReference type="Pfam" id="PF01636"/>
    </source>
</evidence>
<evidence type="ECO:0000259" key="10">
    <source>
        <dbReference type="Pfam" id="PF00168"/>
    </source>
</evidence>
<evidence type="ECO:0000256" key="7">
    <source>
        <dbReference type="ARBA" id="ARBA00037368"/>
    </source>
</evidence>
<dbReference type="GO" id="GO:0016301">
    <property type="term" value="F:kinase activity"/>
    <property type="evidence" value="ECO:0007669"/>
    <property type="project" value="UniProtKB-KW"/>
</dbReference>
<dbReference type="InterPro" id="IPR011009">
    <property type="entry name" value="Kinase-like_dom_sf"/>
</dbReference>
<keyword evidence="4" id="KW-0808">Transferase</keyword>
<dbReference type="InterPro" id="IPR050249">
    <property type="entry name" value="Pseudomonas-type_ThrB"/>
</dbReference>
<evidence type="ECO:0000256" key="9">
    <source>
        <dbReference type="ARBA" id="ARBA00040505"/>
    </source>
</evidence>
<organism evidence="12 13">
    <name type="scientific">Batillaria attramentaria</name>
    <dbReference type="NCBI Taxonomy" id="370345"/>
    <lineage>
        <taxon>Eukaryota</taxon>
        <taxon>Metazoa</taxon>
        <taxon>Spiralia</taxon>
        <taxon>Lophotrochozoa</taxon>
        <taxon>Mollusca</taxon>
        <taxon>Gastropoda</taxon>
        <taxon>Caenogastropoda</taxon>
        <taxon>Sorbeoconcha</taxon>
        <taxon>Cerithioidea</taxon>
        <taxon>Batillariidae</taxon>
        <taxon>Batillaria</taxon>
    </lineage>
</organism>
<feature type="domain" description="C2" evidence="10">
    <location>
        <begin position="347"/>
        <end position="390"/>
    </location>
</feature>
<dbReference type="EMBL" id="JACVVK020000143">
    <property type="protein sequence ID" value="KAK7489068.1"/>
    <property type="molecule type" value="Genomic_DNA"/>
</dbReference>
<evidence type="ECO:0000256" key="2">
    <source>
        <dbReference type="ARBA" id="ARBA00006219"/>
    </source>
</evidence>
<feature type="domain" description="C2" evidence="10">
    <location>
        <begin position="292"/>
        <end position="336"/>
    </location>
</feature>
<evidence type="ECO:0000256" key="1">
    <source>
        <dbReference type="ARBA" id="ARBA00004496"/>
    </source>
</evidence>
<comment type="catalytic activity">
    <reaction evidence="6">
        <text>(5R)-5-hydroxy-L-lysine + GTP = (5R)-5-phosphooxy-L-lysine + GDP + H(+)</text>
        <dbReference type="Rhea" id="RHEA:19049"/>
        <dbReference type="ChEBI" id="CHEBI:15378"/>
        <dbReference type="ChEBI" id="CHEBI:37565"/>
        <dbReference type="ChEBI" id="CHEBI:57882"/>
        <dbReference type="ChEBI" id="CHEBI:58189"/>
        <dbReference type="ChEBI" id="CHEBI:58357"/>
        <dbReference type="EC" id="2.7.1.81"/>
    </reaction>
</comment>
<proteinExistence type="inferred from homology"/>
<evidence type="ECO:0000256" key="4">
    <source>
        <dbReference type="ARBA" id="ARBA00022679"/>
    </source>
</evidence>
<feature type="domain" description="C2" evidence="10">
    <location>
        <begin position="239"/>
        <end position="282"/>
    </location>
</feature>
<evidence type="ECO:0000256" key="3">
    <source>
        <dbReference type="ARBA" id="ARBA00022490"/>
    </source>
</evidence>
<dbReference type="InterPro" id="IPR002575">
    <property type="entry name" value="Aminoglycoside_PTrfase"/>
</dbReference>
<evidence type="ECO:0000256" key="6">
    <source>
        <dbReference type="ARBA" id="ARBA00036820"/>
    </source>
</evidence>
<dbReference type="PANTHER" id="PTHR21064:SF1">
    <property type="entry name" value="HYDROXYLYSINE KINASE"/>
    <property type="match status" value="1"/>
</dbReference>
<evidence type="ECO:0000313" key="12">
    <source>
        <dbReference type="EMBL" id="KAK7489068.1"/>
    </source>
</evidence>
<keyword evidence="13" id="KW-1185">Reference proteome</keyword>
<evidence type="ECO:0000256" key="8">
    <source>
        <dbReference type="ARBA" id="ARBA00038873"/>
    </source>
</evidence>
<dbReference type="Pfam" id="PF00168">
    <property type="entry name" value="C2"/>
    <property type="match status" value="4"/>
</dbReference>
<evidence type="ECO:0000256" key="5">
    <source>
        <dbReference type="ARBA" id="ARBA00022777"/>
    </source>
</evidence>
<dbReference type="InterPro" id="IPR000008">
    <property type="entry name" value="C2_dom"/>
</dbReference>
<keyword evidence="5" id="KW-0418">Kinase</keyword>
<name>A0ABD0KP87_9CAEN</name>
<comment type="function">
    <text evidence="7">Catalyzes the GTP-dependent phosphorylation of 5-hydroxy-L-lysine.</text>
</comment>
<comment type="subcellular location">
    <subcellularLocation>
        <location evidence="1">Cytoplasm</location>
    </subcellularLocation>
</comment>
<dbReference type="Proteomes" id="UP001519460">
    <property type="component" value="Unassembled WGS sequence"/>
</dbReference>
<gene>
    <name evidence="12" type="ORF">BaRGS_00019729</name>
</gene>
<comment type="similarity">
    <text evidence="2">Belongs to the aminoglycoside phosphotransferase family.</text>
</comment>
<comment type="caution">
    <text evidence="12">The sequence shown here is derived from an EMBL/GenBank/DDBJ whole genome shotgun (WGS) entry which is preliminary data.</text>
</comment>
<dbReference type="PANTHER" id="PTHR21064">
    <property type="entry name" value="AMINOGLYCOSIDE PHOSPHOTRANSFERASE DOMAIN-CONTAINING PROTEIN-RELATED"/>
    <property type="match status" value="1"/>
</dbReference>